<dbReference type="AlphaFoldDB" id="A0AAE9Y7X2"/>
<protein>
    <submittedName>
        <fullName evidence="3">Uncharacterized protein</fullName>
    </submittedName>
</protein>
<evidence type="ECO:0000256" key="2">
    <source>
        <dbReference type="SAM" id="SignalP"/>
    </source>
</evidence>
<sequence>MRRRSGGAARRTRRALALTVLGALVLTGGCGGDGDGAADDGSTTTEAPPPPSLAPPGAPIGESGLVVPDGAHLAGPAFGGPDLALGGGWGALLTVEDDPFAVLDGVAAQVRASGATMPGSGSACMWGVDTTGEGRADEGVPVVDGEPAGTVVELRCEASGRGPSTGAEDDISEATASLEWGRGTTGAIWLTWSTRQTDQGAGGFGAASGPGPVQPTPGFDEPEPAPFGPDPVPTSARRLLPDRAGPTSPDVGERFGAASSCHSGYDRFRLPVGARLVAAQGGVDGPSVLEVDRVEPVLDALAGQADTTDAFAADDVVEVTTPAGTQVPRRTWVITGGGGGCTLLGSPDGHHVLVTSQSD</sequence>
<dbReference type="PROSITE" id="PS51257">
    <property type="entry name" value="PROKAR_LIPOPROTEIN"/>
    <property type="match status" value="1"/>
</dbReference>
<keyword evidence="4" id="KW-1185">Reference proteome</keyword>
<reference evidence="3" key="1">
    <citation type="submission" date="2023-01" db="EMBL/GenBank/DDBJ databases">
        <title>The diversity of Class Acidimicrobiia in South China Sea sediment environments and the proposal of Iamia marina sp. nov., a novel species of the genus Iamia.</title>
        <authorList>
            <person name="He Y."/>
            <person name="Tian X."/>
        </authorList>
    </citation>
    <scope>NUCLEOTIDE SEQUENCE</scope>
    <source>
        <strain evidence="3">DSM 19957</strain>
    </source>
</reference>
<dbReference type="RefSeq" id="WP_272735613.1">
    <property type="nucleotide sequence ID" value="NZ_CP116942.1"/>
</dbReference>
<accession>A0AAE9Y7X2</accession>
<feature type="compositionally biased region" description="Pro residues" evidence="1">
    <location>
        <begin position="47"/>
        <end position="58"/>
    </location>
</feature>
<organism evidence="3 4">
    <name type="scientific">Iamia majanohamensis</name>
    <dbReference type="NCBI Taxonomy" id="467976"/>
    <lineage>
        <taxon>Bacteria</taxon>
        <taxon>Bacillati</taxon>
        <taxon>Actinomycetota</taxon>
        <taxon>Acidimicrobiia</taxon>
        <taxon>Acidimicrobiales</taxon>
        <taxon>Iamiaceae</taxon>
        <taxon>Iamia</taxon>
    </lineage>
</organism>
<gene>
    <name evidence="3" type="ORF">PO878_16430</name>
</gene>
<feature type="region of interest" description="Disordered" evidence="1">
    <location>
        <begin position="199"/>
        <end position="238"/>
    </location>
</feature>
<keyword evidence="2" id="KW-0732">Signal</keyword>
<evidence type="ECO:0000313" key="4">
    <source>
        <dbReference type="Proteomes" id="UP001216390"/>
    </source>
</evidence>
<proteinExistence type="predicted"/>
<dbReference type="EMBL" id="CP116942">
    <property type="protein sequence ID" value="WCO66088.1"/>
    <property type="molecule type" value="Genomic_DNA"/>
</dbReference>
<evidence type="ECO:0000256" key="1">
    <source>
        <dbReference type="SAM" id="MobiDB-lite"/>
    </source>
</evidence>
<feature type="signal peptide" evidence="2">
    <location>
        <begin position="1"/>
        <end position="31"/>
    </location>
</feature>
<dbReference type="Proteomes" id="UP001216390">
    <property type="component" value="Chromosome"/>
</dbReference>
<name>A0AAE9Y7X2_9ACTN</name>
<feature type="region of interest" description="Disordered" evidence="1">
    <location>
        <begin position="32"/>
        <end position="65"/>
    </location>
</feature>
<feature type="chain" id="PRO_5042163609" evidence="2">
    <location>
        <begin position="32"/>
        <end position="359"/>
    </location>
</feature>
<dbReference type="KEGG" id="ima:PO878_16430"/>
<evidence type="ECO:0000313" key="3">
    <source>
        <dbReference type="EMBL" id="WCO66088.1"/>
    </source>
</evidence>